<dbReference type="AlphaFoldDB" id="A0A1E8Q8V5"/>
<protein>
    <submittedName>
        <fullName evidence="1">Uncharacterized protein</fullName>
    </submittedName>
</protein>
<accession>A0A1E8Q8V5</accession>
<reference evidence="1 2" key="1">
    <citation type="submission" date="2016-09" db="EMBL/GenBank/DDBJ databases">
        <title>genome sequence of Mycobacterium sp. 739 SCH.</title>
        <authorList>
            <person name="Greninger A.L."/>
            <person name="Qin X."/>
            <person name="Jerome K."/>
            <person name="Vora S."/>
            <person name="Quinn K."/>
        </authorList>
    </citation>
    <scope>NUCLEOTIDE SEQUENCE [LARGE SCALE GENOMIC DNA]</scope>
    <source>
        <strain evidence="1 2">SCH</strain>
    </source>
</reference>
<name>A0A1E8Q8V5_9MYCO</name>
<organism evidence="1 2">
    <name type="scientific">Mycolicibacterium grossiae</name>
    <dbReference type="NCBI Taxonomy" id="1552759"/>
    <lineage>
        <taxon>Bacteria</taxon>
        <taxon>Bacillati</taxon>
        <taxon>Actinomycetota</taxon>
        <taxon>Actinomycetes</taxon>
        <taxon>Mycobacteriales</taxon>
        <taxon>Mycobacteriaceae</taxon>
        <taxon>Mycolicibacterium</taxon>
    </lineage>
</organism>
<keyword evidence="2" id="KW-1185">Reference proteome</keyword>
<comment type="caution">
    <text evidence="1">The sequence shown here is derived from an EMBL/GenBank/DDBJ whole genome shotgun (WGS) entry which is preliminary data.</text>
</comment>
<dbReference type="OrthoDB" id="4735935at2"/>
<dbReference type="Proteomes" id="UP000178953">
    <property type="component" value="Unassembled WGS sequence"/>
</dbReference>
<gene>
    <name evidence="1" type="ORF">BEL07_07025</name>
</gene>
<evidence type="ECO:0000313" key="1">
    <source>
        <dbReference type="EMBL" id="OFJ54490.1"/>
    </source>
</evidence>
<evidence type="ECO:0000313" key="2">
    <source>
        <dbReference type="Proteomes" id="UP000178953"/>
    </source>
</evidence>
<dbReference type="EMBL" id="MCHX01000012">
    <property type="protein sequence ID" value="OFJ54490.1"/>
    <property type="molecule type" value="Genomic_DNA"/>
</dbReference>
<sequence length="74" mass="8066">MADPMWNVVIGEAEDTSSDGVPPKPTTVFEGDEQGARAAYEQWSGKAESENVRYVMLRRIGDVVELWGTPPAVA</sequence>
<proteinExistence type="predicted"/>
<dbReference type="RefSeq" id="WP_070352372.1">
    <property type="nucleotide sequence ID" value="NZ_CP043474.1"/>
</dbReference>